<dbReference type="GeneID" id="97182447"/>
<dbReference type="PROSITE" id="PS01124">
    <property type="entry name" value="HTH_ARAC_FAMILY_2"/>
    <property type="match status" value="1"/>
</dbReference>
<evidence type="ECO:0000256" key="1">
    <source>
        <dbReference type="ARBA" id="ARBA00023015"/>
    </source>
</evidence>
<dbReference type="InterPro" id="IPR018060">
    <property type="entry name" value="HTH_AraC"/>
</dbReference>
<evidence type="ECO:0000313" key="8">
    <source>
        <dbReference type="Proteomes" id="UP000432350"/>
    </source>
</evidence>
<reference evidence="5 7" key="1">
    <citation type="submission" date="2018-06" db="EMBL/GenBank/DDBJ databases">
        <authorList>
            <consortium name="Pathogen Informatics"/>
            <person name="Doyle S."/>
        </authorList>
    </citation>
    <scope>NUCLEOTIDE SEQUENCE [LARGE SCALE GENOMIC DNA]</scope>
    <source>
        <strain evidence="5 7">NCTC11343</strain>
    </source>
</reference>
<dbReference type="SUPFAM" id="SSF46689">
    <property type="entry name" value="Homeodomain-like"/>
    <property type="match status" value="1"/>
</dbReference>
<evidence type="ECO:0000313" key="7">
    <source>
        <dbReference type="Proteomes" id="UP000251241"/>
    </source>
</evidence>
<dbReference type="RefSeq" id="WP_083295829.1">
    <property type="nucleotide sequence ID" value="NZ_CP068089.1"/>
</dbReference>
<evidence type="ECO:0000256" key="3">
    <source>
        <dbReference type="ARBA" id="ARBA00023163"/>
    </source>
</evidence>
<name>A0A2X2LEB3_SPHMU</name>
<reference evidence="6 8" key="2">
    <citation type="submission" date="2019-10" db="EMBL/GenBank/DDBJ databases">
        <authorList>
            <person name="Karimi E."/>
        </authorList>
    </citation>
    <scope>NUCLEOTIDE SEQUENCE [LARGE SCALE GENOMIC DNA]</scope>
    <source>
        <strain evidence="6">Sphingobacterium sp. 8BC</strain>
    </source>
</reference>
<sequence length="273" mass="32236">MMNLSFESQKIKHKEKLELNKTGFDFALVYIAEGTLVSKGNNLKFSKENLLFLNKDFETLETKKDTTAFVLYFSNSYFKDLHFIQQNFRLTHNPVDIFNSKTLLNKSLSLKKENKKLIERVISLIQQYESEDEAASIFIFHQTMSLFALVENILTDLELPINESYELSQEIEQYIQQNIYFPDKLQIKSIADQFQISANYFGAFFKKRYSKSYKVYIDDIRIKLIEERLASNRYTMKQIVEELGFNDESHLTNFYKKKRNITPSSYKRAKNSA</sequence>
<accession>A0A2X2LEB3</accession>
<dbReference type="EMBL" id="CABWMV010000007">
    <property type="protein sequence ID" value="VXC59113.1"/>
    <property type="molecule type" value="Genomic_DNA"/>
</dbReference>
<proteinExistence type="predicted"/>
<gene>
    <name evidence="5" type="ORF">NCTC11343_03748</name>
    <name evidence="6" type="ORF">SPHINGO8BC_150059</name>
</gene>
<evidence type="ECO:0000259" key="4">
    <source>
        <dbReference type="PROSITE" id="PS01124"/>
    </source>
</evidence>
<dbReference type="InterPro" id="IPR009057">
    <property type="entry name" value="Homeodomain-like_sf"/>
</dbReference>
<feature type="domain" description="HTH araC/xylS-type" evidence="4">
    <location>
        <begin position="169"/>
        <end position="269"/>
    </location>
</feature>
<evidence type="ECO:0000256" key="2">
    <source>
        <dbReference type="ARBA" id="ARBA00023125"/>
    </source>
</evidence>
<dbReference type="AlphaFoldDB" id="A0A2X2LEB3"/>
<evidence type="ECO:0000313" key="5">
    <source>
        <dbReference type="EMBL" id="SPZ91709.1"/>
    </source>
</evidence>
<accession>A0A653ZV05</accession>
<dbReference type="PANTHER" id="PTHR43280">
    <property type="entry name" value="ARAC-FAMILY TRANSCRIPTIONAL REGULATOR"/>
    <property type="match status" value="1"/>
</dbReference>
<dbReference type="PANTHER" id="PTHR43280:SF28">
    <property type="entry name" value="HTH-TYPE TRANSCRIPTIONAL ACTIVATOR RHAS"/>
    <property type="match status" value="1"/>
</dbReference>
<dbReference type="Proteomes" id="UP000432350">
    <property type="component" value="Unassembled WGS sequence"/>
</dbReference>
<organism evidence="5 7">
    <name type="scientific">Sphingobacterium multivorum</name>
    <dbReference type="NCBI Taxonomy" id="28454"/>
    <lineage>
        <taxon>Bacteria</taxon>
        <taxon>Pseudomonadati</taxon>
        <taxon>Bacteroidota</taxon>
        <taxon>Sphingobacteriia</taxon>
        <taxon>Sphingobacteriales</taxon>
        <taxon>Sphingobacteriaceae</taxon>
        <taxon>Sphingobacterium</taxon>
    </lineage>
</organism>
<keyword evidence="2 5" id="KW-0238">DNA-binding</keyword>
<dbReference type="Gene3D" id="1.10.10.60">
    <property type="entry name" value="Homeodomain-like"/>
    <property type="match status" value="2"/>
</dbReference>
<dbReference type="GO" id="GO:0043565">
    <property type="term" value="F:sequence-specific DNA binding"/>
    <property type="evidence" value="ECO:0007669"/>
    <property type="project" value="InterPro"/>
</dbReference>
<evidence type="ECO:0000313" key="6">
    <source>
        <dbReference type="EMBL" id="VXC59113.1"/>
    </source>
</evidence>
<dbReference type="Pfam" id="PF12833">
    <property type="entry name" value="HTH_18"/>
    <property type="match status" value="1"/>
</dbReference>
<dbReference type="GO" id="GO:0003700">
    <property type="term" value="F:DNA-binding transcription factor activity"/>
    <property type="evidence" value="ECO:0007669"/>
    <property type="project" value="InterPro"/>
</dbReference>
<protein>
    <submittedName>
        <fullName evidence="5">DNA-binding transcriptional regulator AraC</fullName>
    </submittedName>
</protein>
<keyword evidence="3" id="KW-0804">Transcription</keyword>
<dbReference type="Proteomes" id="UP000251241">
    <property type="component" value="Unassembled WGS sequence"/>
</dbReference>
<dbReference type="EMBL" id="UAUU01000011">
    <property type="protein sequence ID" value="SPZ91709.1"/>
    <property type="molecule type" value="Genomic_DNA"/>
</dbReference>
<keyword evidence="1" id="KW-0805">Transcription regulation</keyword>
<dbReference type="SMART" id="SM00342">
    <property type="entry name" value="HTH_ARAC"/>
    <property type="match status" value="1"/>
</dbReference>